<organism evidence="1 2">
    <name type="scientific">Populus alba x Populus x berolinensis</name>
    <dbReference type="NCBI Taxonomy" id="444605"/>
    <lineage>
        <taxon>Eukaryota</taxon>
        <taxon>Viridiplantae</taxon>
        <taxon>Streptophyta</taxon>
        <taxon>Embryophyta</taxon>
        <taxon>Tracheophyta</taxon>
        <taxon>Spermatophyta</taxon>
        <taxon>Magnoliopsida</taxon>
        <taxon>eudicotyledons</taxon>
        <taxon>Gunneridae</taxon>
        <taxon>Pentapetalae</taxon>
        <taxon>rosids</taxon>
        <taxon>fabids</taxon>
        <taxon>Malpighiales</taxon>
        <taxon>Salicaceae</taxon>
        <taxon>Saliceae</taxon>
        <taxon>Populus</taxon>
    </lineage>
</organism>
<dbReference type="EMBL" id="JAQIZT010000008">
    <property type="protein sequence ID" value="KAJ6988307.1"/>
    <property type="molecule type" value="Genomic_DNA"/>
</dbReference>
<sequence>MKLRLLHGVVFSEPWFGLWGYKIGCGSFDFT</sequence>
<protein>
    <submittedName>
        <fullName evidence="1">Uncharacterized protein</fullName>
    </submittedName>
</protein>
<dbReference type="Proteomes" id="UP001164929">
    <property type="component" value="Chromosome 8"/>
</dbReference>
<name>A0AAD6MPV0_9ROSI</name>
<gene>
    <name evidence="1" type="ORF">NC653_021283</name>
</gene>
<evidence type="ECO:0000313" key="1">
    <source>
        <dbReference type="EMBL" id="KAJ6988307.1"/>
    </source>
</evidence>
<proteinExistence type="predicted"/>
<accession>A0AAD6MPV0</accession>
<comment type="caution">
    <text evidence="1">The sequence shown here is derived from an EMBL/GenBank/DDBJ whole genome shotgun (WGS) entry which is preliminary data.</text>
</comment>
<evidence type="ECO:0000313" key="2">
    <source>
        <dbReference type="Proteomes" id="UP001164929"/>
    </source>
</evidence>
<keyword evidence="2" id="KW-1185">Reference proteome</keyword>
<dbReference type="AlphaFoldDB" id="A0AAD6MPV0"/>
<reference evidence="1" key="1">
    <citation type="journal article" date="2023" name="Mol. Ecol. Resour.">
        <title>Chromosome-level genome assembly of a triploid poplar Populus alba 'Berolinensis'.</title>
        <authorList>
            <person name="Chen S."/>
            <person name="Yu Y."/>
            <person name="Wang X."/>
            <person name="Wang S."/>
            <person name="Zhang T."/>
            <person name="Zhou Y."/>
            <person name="He R."/>
            <person name="Meng N."/>
            <person name="Wang Y."/>
            <person name="Liu W."/>
            <person name="Liu Z."/>
            <person name="Liu J."/>
            <person name="Guo Q."/>
            <person name="Huang H."/>
            <person name="Sederoff R.R."/>
            <person name="Wang G."/>
            <person name="Qu G."/>
            <person name="Chen S."/>
        </authorList>
    </citation>
    <scope>NUCLEOTIDE SEQUENCE</scope>
    <source>
        <strain evidence="1">SC-2020</strain>
    </source>
</reference>